<reference evidence="1" key="2">
    <citation type="submission" date="2021-08" db="EMBL/GenBank/DDBJ databases">
        <authorList>
            <person name="Tani A."/>
            <person name="Ola A."/>
            <person name="Ogura Y."/>
            <person name="Katsura K."/>
            <person name="Hayashi T."/>
        </authorList>
    </citation>
    <scope>NUCLEOTIDE SEQUENCE</scope>
    <source>
        <strain evidence="1">JCM 32048</strain>
    </source>
</reference>
<sequence length="48" mass="5585">MNEPPRREPDGLHADNAAAYRHDNAPFRLRFQCTAQYQTGRGRQDKID</sequence>
<reference evidence="1" key="1">
    <citation type="journal article" date="2016" name="Front. Microbiol.">
        <title>Genome Sequence of the Piezophilic, Mesophilic Sulfate-Reducing Bacterium Desulfovibrio indicus J2T.</title>
        <authorList>
            <person name="Cao J."/>
            <person name="Maignien L."/>
            <person name="Shao Z."/>
            <person name="Alain K."/>
            <person name="Jebbar M."/>
        </authorList>
    </citation>
    <scope>NUCLEOTIDE SEQUENCE</scope>
    <source>
        <strain evidence="1">JCM 32048</strain>
    </source>
</reference>
<evidence type="ECO:0000313" key="2">
    <source>
        <dbReference type="Proteomes" id="UP001055286"/>
    </source>
</evidence>
<gene>
    <name evidence="1" type="ORF">MPEAHAMD_2714</name>
</gene>
<dbReference type="AlphaFoldDB" id="A0AA37M5D8"/>
<dbReference type="EMBL" id="BPQJ01000011">
    <property type="protein sequence ID" value="GJD62561.1"/>
    <property type="molecule type" value="Genomic_DNA"/>
</dbReference>
<keyword evidence="2" id="KW-1185">Reference proteome</keyword>
<comment type="caution">
    <text evidence="1">The sequence shown here is derived from an EMBL/GenBank/DDBJ whole genome shotgun (WGS) entry which is preliminary data.</text>
</comment>
<dbReference type="Proteomes" id="UP001055286">
    <property type="component" value="Unassembled WGS sequence"/>
</dbReference>
<protein>
    <submittedName>
        <fullName evidence="1">Uncharacterized protein</fullName>
    </submittedName>
</protein>
<evidence type="ECO:0000313" key="1">
    <source>
        <dbReference type="EMBL" id="GJD62561.1"/>
    </source>
</evidence>
<organism evidence="1 2">
    <name type="scientific">Methylobacterium frigidaeris</name>
    <dbReference type="NCBI Taxonomy" id="2038277"/>
    <lineage>
        <taxon>Bacteria</taxon>
        <taxon>Pseudomonadati</taxon>
        <taxon>Pseudomonadota</taxon>
        <taxon>Alphaproteobacteria</taxon>
        <taxon>Hyphomicrobiales</taxon>
        <taxon>Methylobacteriaceae</taxon>
        <taxon>Methylobacterium</taxon>
    </lineage>
</organism>
<name>A0AA37M5D8_9HYPH</name>
<proteinExistence type="predicted"/>
<accession>A0AA37M5D8</accession>